<gene>
    <name evidence="1" type="ORF">K9D25_21205</name>
</gene>
<organism evidence="1 2">
    <name type="scientific">Ancylobacter polymorphus</name>
    <dbReference type="NCBI Taxonomy" id="223390"/>
    <lineage>
        <taxon>Bacteria</taxon>
        <taxon>Pseudomonadati</taxon>
        <taxon>Pseudomonadota</taxon>
        <taxon>Alphaproteobacteria</taxon>
        <taxon>Hyphomicrobiales</taxon>
        <taxon>Xanthobacteraceae</taxon>
        <taxon>Ancylobacter</taxon>
    </lineage>
</organism>
<dbReference type="RefSeq" id="WP_244451087.1">
    <property type="nucleotide sequence ID" value="NZ_CP083240.1"/>
</dbReference>
<dbReference type="AlphaFoldDB" id="A0A9E7A5V0"/>
<evidence type="ECO:0000313" key="2">
    <source>
        <dbReference type="Proteomes" id="UP000831684"/>
    </source>
</evidence>
<dbReference type="EMBL" id="CP083240">
    <property type="protein sequence ID" value="UOK73408.1"/>
    <property type="molecule type" value="Genomic_DNA"/>
</dbReference>
<keyword evidence="1" id="KW-0614">Plasmid</keyword>
<sequence>MAETLFFSYASDSGQRKVLLGLAEAMKLAPGPTDELKKIFKRLEKVAGARNVAAHTPFGLTLFDLETGAWAPKVVPALGRHVDKRREADVVRQLRKADAELSSIYDALEHWLMHTQYPERLWGRGKTFVGGVSALGVPQPVEQTSKTDVTELDD</sequence>
<dbReference type="Proteomes" id="UP000831684">
    <property type="component" value="Plasmid pA"/>
</dbReference>
<proteinExistence type="predicted"/>
<dbReference type="KEGG" id="apol:K9D25_21205"/>
<reference evidence="1" key="1">
    <citation type="submission" date="2021-09" db="EMBL/GenBank/DDBJ databases">
        <title>Network and meta-omics reveal the key degrader and cooperation patterns in an efficient 1,4-dioxane-degrading microbial community.</title>
        <authorList>
            <person name="Dai C."/>
        </authorList>
    </citation>
    <scope>NUCLEOTIDE SEQUENCE</scope>
    <source>
        <strain evidence="1">ZM13</strain>
        <plasmid evidence="1">pA</plasmid>
    </source>
</reference>
<name>A0A9E7A5V0_9HYPH</name>
<protein>
    <submittedName>
        <fullName evidence="1">Uncharacterized protein</fullName>
    </submittedName>
</protein>
<accession>A0A9E7A5V0</accession>
<geneLocation type="plasmid" evidence="1 2">
    <name>pA</name>
</geneLocation>
<evidence type="ECO:0000313" key="1">
    <source>
        <dbReference type="EMBL" id="UOK73408.1"/>
    </source>
</evidence>